<evidence type="ECO:0000313" key="1">
    <source>
        <dbReference type="EMBL" id="KAF9520104.1"/>
    </source>
</evidence>
<comment type="caution">
    <text evidence="1">The sequence shown here is derived from an EMBL/GenBank/DDBJ whole genome shotgun (WGS) entry which is preliminary data.</text>
</comment>
<name>A0A9P6E1U2_9AGAM</name>
<dbReference type="AlphaFoldDB" id="A0A9P6E1U2"/>
<evidence type="ECO:0000313" key="2">
    <source>
        <dbReference type="Proteomes" id="UP000886523"/>
    </source>
</evidence>
<dbReference type="EMBL" id="MU128914">
    <property type="protein sequence ID" value="KAF9520104.1"/>
    <property type="molecule type" value="Genomic_DNA"/>
</dbReference>
<dbReference type="Proteomes" id="UP000886523">
    <property type="component" value="Unassembled WGS sequence"/>
</dbReference>
<proteinExistence type="predicted"/>
<accession>A0A9P6E1U2</accession>
<protein>
    <submittedName>
        <fullName evidence="1">Uncharacterized protein</fullName>
    </submittedName>
</protein>
<gene>
    <name evidence="1" type="ORF">BS47DRAFT_926767</name>
</gene>
<sequence>MSLSTCLADALMCFGSIIVGPILSTVRSAIGCNFVNEAFWPTTRGSSIALLTTSWMSPVEPEVERVSEATASTNSLPICPEHALHFNLVLCLVCVHRPCPIFRLGFHNNIMGPHYSAQCPFLQA</sequence>
<keyword evidence="2" id="KW-1185">Reference proteome</keyword>
<reference evidence="1" key="1">
    <citation type="journal article" date="2020" name="Nat. Commun.">
        <title>Large-scale genome sequencing of mycorrhizal fungi provides insights into the early evolution of symbiotic traits.</title>
        <authorList>
            <person name="Miyauchi S."/>
            <person name="Kiss E."/>
            <person name="Kuo A."/>
            <person name="Drula E."/>
            <person name="Kohler A."/>
            <person name="Sanchez-Garcia M."/>
            <person name="Morin E."/>
            <person name="Andreopoulos B."/>
            <person name="Barry K.W."/>
            <person name="Bonito G."/>
            <person name="Buee M."/>
            <person name="Carver A."/>
            <person name="Chen C."/>
            <person name="Cichocki N."/>
            <person name="Clum A."/>
            <person name="Culley D."/>
            <person name="Crous P.W."/>
            <person name="Fauchery L."/>
            <person name="Girlanda M."/>
            <person name="Hayes R.D."/>
            <person name="Keri Z."/>
            <person name="LaButti K."/>
            <person name="Lipzen A."/>
            <person name="Lombard V."/>
            <person name="Magnuson J."/>
            <person name="Maillard F."/>
            <person name="Murat C."/>
            <person name="Nolan M."/>
            <person name="Ohm R.A."/>
            <person name="Pangilinan J."/>
            <person name="Pereira M.F."/>
            <person name="Perotto S."/>
            <person name="Peter M."/>
            <person name="Pfister S."/>
            <person name="Riley R."/>
            <person name="Sitrit Y."/>
            <person name="Stielow J.B."/>
            <person name="Szollosi G."/>
            <person name="Zifcakova L."/>
            <person name="Stursova M."/>
            <person name="Spatafora J.W."/>
            <person name="Tedersoo L."/>
            <person name="Vaario L.M."/>
            <person name="Yamada A."/>
            <person name="Yan M."/>
            <person name="Wang P."/>
            <person name="Xu J."/>
            <person name="Bruns T."/>
            <person name="Baldrian P."/>
            <person name="Vilgalys R."/>
            <person name="Dunand C."/>
            <person name="Henrissat B."/>
            <person name="Grigoriev I.V."/>
            <person name="Hibbett D."/>
            <person name="Nagy L.G."/>
            <person name="Martin F.M."/>
        </authorList>
    </citation>
    <scope>NUCLEOTIDE SEQUENCE</scope>
    <source>
        <strain evidence="1">UP504</strain>
    </source>
</reference>
<organism evidence="1 2">
    <name type="scientific">Hydnum rufescens UP504</name>
    <dbReference type="NCBI Taxonomy" id="1448309"/>
    <lineage>
        <taxon>Eukaryota</taxon>
        <taxon>Fungi</taxon>
        <taxon>Dikarya</taxon>
        <taxon>Basidiomycota</taxon>
        <taxon>Agaricomycotina</taxon>
        <taxon>Agaricomycetes</taxon>
        <taxon>Cantharellales</taxon>
        <taxon>Hydnaceae</taxon>
        <taxon>Hydnum</taxon>
    </lineage>
</organism>